<evidence type="ECO:0000256" key="1">
    <source>
        <dbReference type="SAM" id="MobiDB-lite"/>
    </source>
</evidence>
<reference evidence="3 4" key="2">
    <citation type="journal article" date="2019" name="G3 (Bethesda)">
        <title>Hybrid Assembly of the Genome of the Entomopathogenic Nematode Steinernema carpocapsae Identifies the X-Chromosome.</title>
        <authorList>
            <person name="Serra L."/>
            <person name="Macchietto M."/>
            <person name="Macias-Munoz A."/>
            <person name="McGill C.J."/>
            <person name="Rodriguez I.M."/>
            <person name="Rodriguez B."/>
            <person name="Murad R."/>
            <person name="Mortazavi A."/>
        </authorList>
    </citation>
    <scope>NUCLEOTIDE SEQUENCE [LARGE SCALE GENOMIC DNA]</scope>
    <source>
        <strain evidence="3 4">ALL</strain>
    </source>
</reference>
<sequence>MGVSSRESGSVGDWLGRGSGRRGASCAPPPLKRHAVVVAAGFHYEMGGVKANRSQSEAAAVSRLANPEKRGGGEIDYDPRSRRHRPRQPPQCAAAVAFSRSVAPLGQPRWLLPRRRGPRRRCRQPQLFACVCCASSLCSVPASLFLAPYFARCFFVLLEE</sequence>
<feature type="compositionally biased region" description="Basic and acidic residues" evidence="1">
    <location>
        <begin position="66"/>
        <end position="80"/>
    </location>
</feature>
<keyword evidence="2" id="KW-0812">Transmembrane</keyword>
<evidence type="ECO:0000256" key="2">
    <source>
        <dbReference type="SAM" id="Phobius"/>
    </source>
</evidence>
<gene>
    <name evidence="3" type="ORF">L596_010236</name>
</gene>
<proteinExistence type="predicted"/>
<feature type="region of interest" description="Disordered" evidence="1">
    <location>
        <begin position="51"/>
        <end position="89"/>
    </location>
</feature>
<accession>A0A4U5PHY7</accession>
<organism evidence="3 4">
    <name type="scientific">Steinernema carpocapsae</name>
    <name type="common">Entomopathogenic nematode</name>
    <dbReference type="NCBI Taxonomy" id="34508"/>
    <lineage>
        <taxon>Eukaryota</taxon>
        <taxon>Metazoa</taxon>
        <taxon>Ecdysozoa</taxon>
        <taxon>Nematoda</taxon>
        <taxon>Chromadorea</taxon>
        <taxon>Rhabditida</taxon>
        <taxon>Tylenchina</taxon>
        <taxon>Panagrolaimomorpha</taxon>
        <taxon>Strongyloidoidea</taxon>
        <taxon>Steinernematidae</taxon>
        <taxon>Steinernema</taxon>
    </lineage>
</organism>
<dbReference type="Proteomes" id="UP000298663">
    <property type="component" value="Unassembled WGS sequence"/>
</dbReference>
<dbReference type="EMBL" id="AZBU02000002">
    <property type="protein sequence ID" value="TKR96178.1"/>
    <property type="molecule type" value="Genomic_DNA"/>
</dbReference>
<keyword evidence="2" id="KW-1133">Transmembrane helix</keyword>
<feature type="region of interest" description="Disordered" evidence="1">
    <location>
        <begin position="1"/>
        <end position="29"/>
    </location>
</feature>
<evidence type="ECO:0000313" key="3">
    <source>
        <dbReference type="EMBL" id="TKR96178.1"/>
    </source>
</evidence>
<evidence type="ECO:0000313" key="4">
    <source>
        <dbReference type="Proteomes" id="UP000298663"/>
    </source>
</evidence>
<keyword evidence="2" id="KW-0472">Membrane</keyword>
<feature type="transmembrane region" description="Helical" evidence="2">
    <location>
        <begin position="127"/>
        <end position="151"/>
    </location>
</feature>
<name>A0A4U5PHY7_STECR</name>
<dbReference type="AlphaFoldDB" id="A0A4U5PHY7"/>
<reference evidence="3 4" key="1">
    <citation type="journal article" date="2015" name="Genome Biol.">
        <title>Comparative genomics of Steinernema reveals deeply conserved gene regulatory networks.</title>
        <authorList>
            <person name="Dillman A.R."/>
            <person name="Macchietto M."/>
            <person name="Porter C.F."/>
            <person name="Rogers A."/>
            <person name="Williams B."/>
            <person name="Antoshechkin I."/>
            <person name="Lee M.M."/>
            <person name="Goodwin Z."/>
            <person name="Lu X."/>
            <person name="Lewis E.E."/>
            <person name="Goodrich-Blair H."/>
            <person name="Stock S.P."/>
            <person name="Adams B.J."/>
            <person name="Sternberg P.W."/>
            <person name="Mortazavi A."/>
        </authorList>
    </citation>
    <scope>NUCLEOTIDE SEQUENCE [LARGE SCALE GENOMIC DNA]</scope>
    <source>
        <strain evidence="3 4">ALL</strain>
    </source>
</reference>
<comment type="caution">
    <text evidence="3">The sequence shown here is derived from an EMBL/GenBank/DDBJ whole genome shotgun (WGS) entry which is preliminary data.</text>
</comment>
<protein>
    <submittedName>
        <fullName evidence="3">Uncharacterized protein</fullName>
    </submittedName>
</protein>
<keyword evidence="4" id="KW-1185">Reference proteome</keyword>